<evidence type="ECO:0000256" key="1">
    <source>
        <dbReference type="SAM" id="Phobius"/>
    </source>
</evidence>
<dbReference type="AlphaFoldDB" id="A0AA39KG27"/>
<feature type="transmembrane region" description="Helical" evidence="1">
    <location>
        <begin position="12"/>
        <end position="35"/>
    </location>
</feature>
<dbReference type="RefSeq" id="XP_060332259.1">
    <property type="nucleotide sequence ID" value="XM_060469518.1"/>
</dbReference>
<name>A0AA39KG27_ARMTA</name>
<proteinExistence type="predicted"/>
<keyword evidence="3" id="KW-1185">Reference proteome</keyword>
<keyword evidence="1" id="KW-1133">Transmembrane helix</keyword>
<evidence type="ECO:0000313" key="3">
    <source>
        <dbReference type="Proteomes" id="UP001175211"/>
    </source>
</evidence>
<keyword evidence="1" id="KW-0812">Transmembrane</keyword>
<gene>
    <name evidence="2" type="ORF">EV420DRAFT_1478662</name>
</gene>
<dbReference type="EMBL" id="JAUEPS010000013">
    <property type="protein sequence ID" value="KAK0460133.1"/>
    <property type="molecule type" value="Genomic_DNA"/>
</dbReference>
<protein>
    <submittedName>
        <fullName evidence="2">Uncharacterized protein</fullName>
    </submittedName>
</protein>
<sequence length="112" mass="12234">MVWKTGCRYTIALSSCSLNPSFSTVGVILFVVLVVRTEWMHYYLELVAETIGSGVGGVRTVRMNKGLAANISNKWQGGLGKKEDVVVDLIYPFSNYQNIALAKPPLVAVPSK</sequence>
<comment type="caution">
    <text evidence="2">The sequence shown here is derived from an EMBL/GenBank/DDBJ whole genome shotgun (WGS) entry which is preliminary data.</text>
</comment>
<reference evidence="2" key="1">
    <citation type="submission" date="2023-06" db="EMBL/GenBank/DDBJ databases">
        <authorList>
            <consortium name="Lawrence Berkeley National Laboratory"/>
            <person name="Ahrendt S."/>
            <person name="Sahu N."/>
            <person name="Indic B."/>
            <person name="Wong-Bajracharya J."/>
            <person name="Merenyi Z."/>
            <person name="Ke H.-M."/>
            <person name="Monk M."/>
            <person name="Kocsube S."/>
            <person name="Drula E."/>
            <person name="Lipzen A."/>
            <person name="Balint B."/>
            <person name="Henrissat B."/>
            <person name="Andreopoulos B."/>
            <person name="Martin F.M."/>
            <person name="Harder C.B."/>
            <person name="Rigling D."/>
            <person name="Ford K.L."/>
            <person name="Foster G.D."/>
            <person name="Pangilinan J."/>
            <person name="Papanicolaou A."/>
            <person name="Barry K."/>
            <person name="LaButti K."/>
            <person name="Viragh M."/>
            <person name="Koriabine M."/>
            <person name="Yan M."/>
            <person name="Riley R."/>
            <person name="Champramary S."/>
            <person name="Plett K.L."/>
            <person name="Tsai I.J."/>
            <person name="Slot J."/>
            <person name="Sipos G."/>
            <person name="Plett J."/>
            <person name="Nagy L.G."/>
            <person name="Grigoriev I.V."/>
        </authorList>
    </citation>
    <scope>NUCLEOTIDE SEQUENCE</scope>
    <source>
        <strain evidence="2">CCBAS 213</strain>
    </source>
</reference>
<keyword evidence="1" id="KW-0472">Membrane</keyword>
<dbReference type="Proteomes" id="UP001175211">
    <property type="component" value="Unassembled WGS sequence"/>
</dbReference>
<evidence type="ECO:0000313" key="2">
    <source>
        <dbReference type="EMBL" id="KAK0460133.1"/>
    </source>
</evidence>
<organism evidence="2 3">
    <name type="scientific">Armillaria tabescens</name>
    <name type="common">Ringless honey mushroom</name>
    <name type="synonym">Agaricus tabescens</name>
    <dbReference type="NCBI Taxonomy" id="1929756"/>
    <lineage>
        <taxon>Eukaryota</taxon>
        <taxon>Fungi</taxon>
        <taxon>Dikarya</taxon>
        <taxon>Basidiomycota</taxon>
        <taxon>Agaricomycotina</taxon>
        <taxon>Agaricomycetes</taxon>
        <taxon>Agaricomycetidae</taxon>
        <taxon>Agaricales</taxon>
        <taxon>Marasmiineae</taxon>
        <taxon>Physalacriaceae</taxon>
        <taxon>Desarmillaria</taxon>
    </lineage>
</organism>
<accession>A0AA39KG27</accession>
<dbReference type="GeneID" id="85353066"/>